<gene>
    <name evidence="1" type="ORF">KC729_02055</name>
</gene>
<sequence>MYTTDLEARIAGLEKSLRRQRTIGAAVLSVTALLILMGQSPSPKAEPVLRAERFVLVDQNGSQMAELSVDRGSGKLVLLDRRGFQTVVGGAGPGIEISSRDGNGVEARFALLPYDENPFCQLMLANGKAGFSIAALNDVPVVQVTDADGRLSTRNADELMARSTSEGERSVR</sequence>
<reference evidence="1" key="1">
    <citation type="submission" date="2020-04" db="EMBL/GenBank/DDBJ databases">
        <authorList>
            <person name="Zhang T."/>
        </authorList>
    </citation>
    <scope>NUCLEOTIDE SEQUENCE</scope>
    <source>
        <strain evidence="1">HKST-UBA01</strain>
    </source>
</reference>
<dbReference type="EMBL" id="JAGQHR010000030">
    <property type="protein sequence ID" value="MCA9726435.1"/>
    <property type="molecule type" value="Genomic_DNA"/>
</dbReference>
<organism evidence="1 2">
    <name type="scientific">Eiseniibacteriota bacterium</name>
    <dbReference type="NCBI Taxonomy" id="2212470"/>
    <lineage>
        <taxon>Bacteria</taxon>
        <taxon>Candidatus Eiseniibacteriota</taxon>
    </lineage>
</organism>
<evidence type="ECO:0000313" key="1">
    <source>
        <dbReference type="EMBL" id="MCA9726435.1"/>
    </source>
</evidence>
<dbReference type="Proteomes" id="UP000697710">
    <property type="component" value="Unassembled WGS sequence"/>
</dbReference>
<dbReference type="AlphaFoldDB" id="A0A956LVE0"/>
<name>A0A956LVE0_UNCEI</name>
<protein>
    <submittedName>
        <fullName evidence="1">Uncharacterized protein</fullName>
    </submittedName>
</protein>
<reference evidence="1" key="2">
    <citation type="journal article" date="2021" name="Microbiome">
        <title>Successional dynamics and alternative stable states in a saline activated sludge microbial community over 9 years.</title>
        <authorList>
            <person name="Wang Y."/>
            <person name="Ye J."/>
            <person name="Ju F."/>
            <person name="Liu L."/>
            <person name="Boyd J.A."/>
            <person name="Deng Y."/>
            <person name="Parks D.H."/>
            <person name="Jiang X."/>
            <person name="Yin X."/>
            <person name="Woodcroft B.J."/>
            <person name="Tyson G.W."/>
            <person name="Hugenholtz P."/>
            <person name="Polz M.F."/>
            <person name="Zhang T."/>
        </authorList>
    </citation>
    <scope>NUCLEOTIDE SEQUENCE</scope>
    <source>
        <strain evidence="1">HKST-UBA01</strain>
    </source>
</reference>
<evidence type="ECO:0000313" key="2">
    <source>
        <dbReference type="Proteomes" id="UP000697710"/>
    </source>
</evidence>
<accession>A0A956LVE0</accession>
<comment type="caution">
    <text evidence="1">The sequence shown here is derived from an EMBL/GenBank/DDBJ whole genome shotgun (WGS) entry which is preliminary data.</text>
</comment>
<proteinExistence type="predicted"/>